<reference evidence="2" key="1">
    <citation type="submission" date="2016-11" db="EMBL/GenBank/DDBJ databases">
        <authorList>
            <person name="Varghese N."/>
            <person name="Submissions S."/>
        </authorList>
    </citation>
    <scope>NUCLEOTIDE SEQUENCE [LARGE SCALE GENOMIC DNA]</scope>
    <source>
        <strain evidence="2">DSM 100566</strain>
    </source>
</reference>
<accession>A0A1M5D7A6</accession>
<dbReference type="InterPro" id="IPR019587">
    <property type="entry name" value="Polyketide_cyclase/dehydratase"/>
</dbReference>
<keyword evidence="2" id="KW-1185">Reference proteome</keyword>
<dbReference type="STRING" id="1486859.SAMN05444273_108122"/>
<dbReference type="CDD" id="cd07812">
    <property type="entry name" value="SRPBCC"/>
    <property type="match status" value="1"/>
</dbReference>
<dbReference type="RefSeq" id="WP_073145763.1">
    <property type="nucleotide sequence ID" value="NZ_FQUV01000008.1"/>
</dbReference>
<dbReference type="SUPFAM" id="SSF55961">
    <property type="entry name" value="Bet v1-like"/>
    <property type="match status" value="1"/>
</dbReference>
<name>A0A1M5D7A6_9RHOB</name>
<dbReference type="Gene3D" id="3.30.530.20">
    <property type="match status" value="1"/>
</dbReference>
<gene>
    <name evidence="1" type="ORF">SAMN05444273_108122</name>
</gene>
<evidence type="ECO:0000313" key="1">
    <source>
        <dbReference type="EMBL" id="SHF62834.1"/>
    </source>
</evidence>
<dbReference type="InterPro" id="IPR023393">
    <property type="entry name" value="START-like_dom_sf"/>
</dbReference>
<dbReference type="Pfam" id="PF10604">
    <property type="entry name" value="Polyketide_cyc2"/>
    <property type="match status" value="1"/>
</dbReference>
<evidence type="ECO:0000313" key="2">
    <source>
        <dbReference type="Proteomes" id="UP000184144"/>
    </source>
</evidence>
<dbReference type="Proteomes" id="UP000184144">
    <property type="component" value="Unassembled WGS sequence"/>
</dbReference>
<sequence>MKFSTKEDLEIPIDDVFGMLSDFDGFERAILRHGADVSRTDKMDAVGVGMSWKARATVRSKKRDFVVKLVEYDRPNQMLFDVTTKNMAATFLVELVAMSRTRTRMRIELDVRPQTLAARLLMQSAKLARNTLNRRYKTRIAHFASDLEDRYKKGLRATTA</sequence>
<protein>
    <submittedName>
        <fullName evidence="1">Carbon monoxide dehydrogenase subunit G</fullName>
    </submittedName>
</protein>
<dbReference type="EMBL" id="FQUV01000008">
    <property type="protein sequence ID" value="SHF62834.1"/>
    <property type="molecule type" value="Genomic_DNA"/>
</dbReference>
<dbReference type="AlphaFoldDB" id="A0A1M5D7A6"/>
<proteinExistence type="predicted"/>
<organism evidence="1 2">
    <name type="scientific">Litoreibacter ascidiaceicola</name>
    <dbReference type="NCBI Taxonomy" id="1486859"/>
    <lineage>
        <taxon>Bacteria</taxon>
        <taxon>Pseudomonadati</taxon>
        <taxon>Pseudomonadota</taxon>
        <taxon>Alphaproteobacteria</taxon>
        <taxon>Rhodobacterales</taxon>
        <taxon>Roseobacteraceae</taxon>
        <taxon>Litoreibacter</taxon>
    </lineage>
</organism>
<dbReference type="OrthoDB" id="7860307at2"/>